<feature type="transmembrane region" description="Helical" evidence="2">
    <location>
        <begin position="144"/>
        <end position="164"/>
    </location>
</feature>
<feature type="transmembrane region" description="Helical" evidence="2">
    <location>
        <begin position="176"/>
        <end position="198"/>
    </location>
</feature>
<feature type="transmembrane region" description="Helical" evidence="2">
    <location>
        <begin position="259"/>
        <end position="276"/>
    </location>
</feature>
<keyword evidence="5" id="KW-1185">Reference proteome</keyword>
<feature type="transmembrane region" description="Helical" evidence="2">
    <location>
        <begin position="9"/>
        <end position="29"/>
    </location>
</feature>
<keyword evidence="2" id="KW-1133">Transmembrane helix</keyword>
<accession>A0ABY7PR32</accession>
<keyword evidence="2" id="KW-0472">Membrane</keyword>
<evidence type="ECO:0000259" key="3">
    <source>
        <dbReference type="PROSITE" id="PS51468"/>
    </source>
</evidence>
<gene>
    <name evidence="4" type="ORF">O9Z63_03455</name>
</gene>
<feature type="region of interest" description="Disordered" evidence="1">
    <location>
        <begin position="788"/>
        <end position="808"/>
    </location>
</feature>
<name>A0ABY7PR32_9BACT</name>
<evidence type="ECO:0000313" key="4">
    <source>
        <dbReference type="EMBL" id="WBO85303.1"/>
    </source>
</evidence>
<evidence type="ECO:0000256" key="2">
    <source>
        <dbReference type="SAM" id="Phobius"/>
    </source>
</evidence>
<dbReference type="PROSITE" id="PS51468">
    <property type="entry name" value="VIT"/>
    <property type="match status" value="1"/>
</dbReference>
<feature type="transmembrane region" description="Helical" evidence="2">
    <location>
        <begin position="218"/>
        <end position="239"/>
    </location>
</feature>
<dbReference type="NCBIfam" id="TIGR04286">
    <property type="entry name" value="MSEP-CTERM"/>
    <property type="match status" value="1"/>
</dbReference>
<feature type="domain" description="VIT" evidence="3">
    <location>
        <begin position="467"/>
        <end position="599"/>
    </location>
</feature>
<sequence>MRNLLHPKWLLLVNTVAIVVLVLLSYGQFNVIQSLLPTSSVQTWACLGGGLAGLAASTLMYALWQLRRRQEVSTLYCVLTLAGYAAFICLSVSLADELVPRAVPRWMVPTDPLVYLITFLMPTLAHAGYALVMRLTPADREYSVLINVLLALAVPGVWFVLIMLPGGFLLENILPAWLSGGLMVTGLVVGTIGFLFYVVRVVYILELRRGGYGREFSLLWKVLLGTVLPVLGLLVNNGLFWGGFGSAEAGIFGNFTSQWFYGLAVLNGLLLCLPASSNRWLHLLLLFGRSVLLSYTFYFFLVFLPFLPLSLLAVIIIGTGFLMLTPLVLLLVHVRELAADWKLLRPVFSGRVLLLVLLGGIGALPLLITARYLFDQYTLHQALDYRYAPDYRRRYDLDESALARTLAVVKQHKDRTNRGDVMFGSHVPYLSLYFNWLVLDNLTLSDTKIADLEQVFLGALSEDTEPTARPFATPTPAAPAITQVTTKSTYDVRHQSWVSQVELRVANTDTTLRDGEYTTLLNLPAGCWIGDYYLDMKGRREHGILAEKKAAAWVYAQILSETQVRDPGLLTYQNDHQLSLRVYPVVGRTSRVTGFQLLHKEPVVLTLDGRALRLGQAPEVPAVTAPVLASDGEVAYVSGAAKQRLPLVQRRPYYHFLLDVSARQQQHRQVYARHLEQQFGPKVLRDTSTRFTLVDAYVTQVPAGADWQQQLTGHQSRGGFYLEGALRQLLVQAHRRPRATYPIPVVVTETLTTAVLGSDLAELQAAYPESDRFYVLDANQQLTAHALRQNSHKPLTDSSATSLPTTTRPKVRAWPSAIRPLAYLADNGTAEVVLAHPAAPMRPALAAGGRWQTGLQLHGYQQWQAFHPEATDEQRVPFVQASFRAGILTPFTAYLALENQAQKAALQRKQEQVLSGKAALDVDEGESNQPTAVPLDDYLGLLVVAAIGLAAWHLLRRHPV</sequence>
<feature type="transmembrane region" description="Helical" evidence="2">
    <location>
        <begin position="75"/>
        <end position="93"/>
    </location>
</feature>
<evidence type="ECO:0000313" key="5">
    <source>
        <dbReference type="Proteomes" id="UP001211872"/>
    </source>
</evidence>
<organism evidence="4 5">
    <name type="scientific">Hymenobacter yonginensis</name>
    <dbReference type="NCBI Taxonomy" id="748197"/>
    <lineage>
        <taxon>Bacteria</taxon>
        <taxon>Pseudomonadati</taxon>
        <taxon>Bacteroidota</taxon>
        <taxon>Cytophagia</taxon>
        <taxon>Cytophagales</taxon>
        <taxon>Hymenobacteraceae</taxon>
        <taxon>Hymenobacter</taxon>
    </lineage>
</organism>
<dbReference type="InterPro" id="IPR013694">
    <property type="entry name" value="VIT"/>
</dbReference>
<proteinExistence type="predicted"/>
<feature type="transmembrane region" description="Helical" evidence="2">
    <location>
        <begin position="113"/>
        <end position="132"/>
    </location>
</feature>
<protein>
    <submittedName>
        <fullName evidence="4">MSEP-CTERM sorting domain-containing protein</fullName>
    </submittedName>
</protein>
<feature type="transmembrane region" description="Helical" evidence="2">
    <location>
        <begin position="283"/>
        <end position="303"/>
    </location>
</feature>
<dbReference type="Proteomes" id="UP001211872">
    <property type="component" value="Chromosome"/>
</dbReference>
<dbReference type="EMBL" id="CP115396">
    <property type="protein sequence ID" value="WBO85303.1"/>
    <property type="molecule type" value="Genomic_DNA"/>
</dbReference>
<feature type="transmembrane region" description="Helical" evidence="2">
    <location>
        <begin position="41"/>
        <end position="63"/>
    </location>
</feature>
<dbReference type="InterPro" id="IPR027550">
    <property type="entry name" value="MSEP-CTERM"/>
</dbReference>
<feature type="transmembrane region" description="Helical" evidence="2">
    <location>
        <begin position="309"/>
        <end position="332"/>
    </location>
</feature>
<feature type="transmembrane region" description="Helical" evidence="2">
    <location>
        <begin position="352"/>
        <end position="374"/>
    </location>
</feature>
<evidence type="ECO:0000256" key="1">
    <source>
        <dbReference type="SAM" id="MobiDB-lite"/>
    </source>
</evidence>
<dbReference type="RefSeq" id="WP_270127903.1">
    <property type="nucleotide sequence ID" value="NZ_CP115396.1"/>
</dbReference>
<keyword evidence="2" id="KW-0812">Transmembrane</keyword>
<reference evidence="4 5" key="1">
    <citation type="journal article" date="2011" name="Int. J. Syst. Evol. Microbiol.">
        <title>Hymenobacter yonginensis sp. nov., isolated from a mesotrophic artificial lake.</title>
        <authorList>
            <person name="Joung Y."/>
            <person name="Cho S.H."/>
            <person name="Kim H."/>
            <person name="Kim S.B."/>
            <person name="Joh K."/>
        </authorList>
    </citation>
    <scope>NUCLEOTIDE SEQUENCE [LARGE SCALE GENOMIC DNA]</scope>
    <source>
        <strain evidence="4 5">KCTC 22745</strain>
    </source>
</reference>